<dbReference type="PRINTS" id="PR00080">
    <property type="entry name" value="SDRFAMILY"/>
</dbReference>
<proteinExistence type="inferred from homology"/>
<dbReference type="eggNOG" id="COG1028">
    <property type="taxonomic scope" value="Bacteria"/>
</dbReference>
<dbReference type="InterPro" id="IPR020904">
    <property type="entry name" value="Sc_DH/Rdtase_CS"/>
</dbReference>
<dbReference type="InterPro" id="IPR050259">
    <property type="entry name" value="SDR"/>
</dbReference>
<dbReference type="BioCyc" id="FCF748224-HMP:GTSS-2516-MONOMER"/>
<dbReference type="STRING" id="748224.HMPREF9436_01622"/>
<comment type="similarity">
    <text evidence="1">Belongs to the short-chain dehydrogenases/reductases (SDR) family.</text>
</comment>
<evidence type="ECO:0000313" key="4">
    <source>
        <dbReference type="Proteomes" id="UP000006028"/>
    </source>
</evidence>
<dbReference type="Gene3D" id="3.40.50.720">
    <property type="entry name" value="NAD(P)-binding Rossmann-like Domain"/>
    <property type="match status" value="1"/>
</dbReference>
<dbReference type="GO" id="GO:0008202">
    <property type="term" value="P:steroid metabolic process"/>
    <property type="evidence" value="ECO:0007669"/>
    <property type="project" value="UniProtKB-KW"/>
</dbReference>
<dbReference type="PANTHER" id="PTHR42879:SF2">
    <property type="entry name" value="3-OXOACYL-[ACYL-CARRIER-PROTEIN] REDUCTASE FABG"/>
    <property type="match status" value="1"/>
</dbReference>
<dbReference type="GO" id="GO:0032787">
    <property type="term" value="P:monocarboxylic acid metabolic process"/>
    <property type="evidence" value="ECO:0007669"/>
    <property type="project" value="UniProtKB-ARBA"/>
</dbReference>
<protein>
    <submittedName>
        <fullName evidence="3">Oxidoreductase, short chain dehydrogenase/reductase family protein</fullName>
    </submittedName>
</protein>
<dbReference type="PRINTS" id="PR00081">
    <property type="entry name" value="GDHRDH"/>
</dbReference>
<dbReference type="InterPro" id="IPR036291">
    <property type="entry name" value="NAD(P)-bd_dom_sf"/>
</dbReference>
<dbReference type="EMBL" id="AECU01000123">
    <property type="protein sequence ID" value="EFQ06856.1"/>
    <property type="molecule type" value="Genomic_DNA"/>
</dbReference>
<dbReference type="AlphaFoldDB" id="E2ZIX6"/>
<gene>
    <name evidence="3" type="ORF">HMPREF9436_01622</name>
</gene>
<organism evidence="3 4">
    <name type="scientific">Faecalibacterium cf. prausnitzii KLE1255</name>
    <dbReference type="NCBI Taxonomy" id="748224"/>
    <lineage>
        <taxon>Bacteria</taxon>
        <taxon>Bacillati</taxon>
        <taxon>Bacillota</taxon>
        <taxon>Clostridia</taxon>
        <taxon>Eubacteriales</taxon>
        <taxon>Oscillospiraceae</taxon>
        <taxon>Faecalibacterium</taxon>
    </lineage>
</organism>
<dbReference type="SUPFAM" id="SSF51735">
    <property type="entry name" value="NAD(P)-binding Rossmann-fold domains"/>
    <property type="match status" value="1"/>
</dbReference>
<dbReference type="PANTHER" id="PTHR42879">
    <property type="entry name" value="3-OXOACYL-(ACYL-CARRIER-PROTEIN) REDUCTASE"/>
    <property type="match status" value="1"/>
</dbReference>
<keyword evidence="2" id="KW-0753">Steroid metabolism</keyword>
<name>E2ZIX6_9FIRM</name>
<dbReference type="CDD" id="cd05233">
    <property type="entry name" value="SDR_c"/>
    <property type="match status" value="1"/>
</dbReference>
<comment type="caution">
    <text evidence="3">The sequence shown here is derived from an EMBL/GenBank/DDBJ whole genome shotgun (WGS) entry which is preliminary data.</text>
</comment>
<evidence type="ECO:0000256" key="2">
    <source>
        <dbReference type="ARBA" id="ARBA00023221"/>
    </source>
</evidence>
<dbReference type="PROSITE" id="PS00061">
    <property type="entry name" value="ADH_SHORT"/>
    <property type="match status" value="1"/>
</dbReference>
<accession>E2ZIX6</accession>
<evidence type="ECO:0000313" key="3">
    <source>
        <dbReference type="EMBL" id="EFQ06856.1"/>
    </source>
</evidence>
<dbReference type="HOGENOM" id="CLU_010194_1_2_9"/>
<dbReference type="InterPro" id="IPR002347">
    <property type="entry name" value="SDR_fam"/>
</dbReference>
<keyword evidence="2" id="KW-0443">Lipid metabolism</keyword>
<dbReference type="Pfam" id="PF13561">
    <property type="entry name" value="adh_short_C2"/>
    <property type="match status" value="1"/>
</dbReference>
<sequence length="276" mass="29375">MPIEHFWRATMGFLTGKTAIITGAGRAVLSDGSCGSIGYGIATAFAKEGANLVITGRNVKKLEEAKNELEAKYGIRVLPVQADVCAGTDNEATVQNVVNQAVDTFGGIQVLVNNAQASASGVPLAEHTTEQFDLALYSGLYAAFYYMKACYPYLAKSKGSVINFASGAGLFGNFGQCSYAAAKEGIRGLSRVAATEWGKDGINVNVICPLAWTAKLEQFQQAYPDAFKANVKMPPMGHYANPETEIGRVCVQLAMPDFKYLSGETLTLEGGMGLRP</sequence>
<reference evidence="3 4" key="1">
    <citation type="submission" date="2010-08" db="EMBL/GenBank/DDBJ databases">
        <authorList>
            <person name="Weinstock G."/>
            <person name="Sodergren E."/>
            <person name="Clifton S."/>
            <person name="Fulton L."/>
            <person name="Fulton B."/>
            <person name="Courtney L."/>
            <person name="Fronick C."/>
            <person name="Harrison M."/>
            <person name="Strong C."/>
            <person name="Farmer C."/>
            <person name="Delahaunty K."/>
            <person name="Markovic C."/>
            <person name="Hall O."/>
            <person name="Minx P."/>
            <person name="Tomlinson C."/>
            <person name="Mitreva M."/>
            <person name="Hou S."/>
            <person name="Chen J."/>
            <person name="Wollam A."/>
            <person name="Pepin K.H."/>
            <person name="Johnson M."/>
            <person name="Bhonagiri V."/>
            <person name="Zhang X."/>
            <person name="Suruliraj S."/>
            <person name="Warren W."/>
            <person name="Chinwalla A."/>
            <person name="Mardis E.R."/>
            <person name="Wilson R.K."/>
        </authorList>
    </citation>
    <scope>NUCLEOTIDE SEQUENCE [LARGE SCALE GENOMIC DNA]</scope>
    <source>
        <strain evidence="3 4">KLE1255</strain>
    </source>
</reference>
<evidence type="ECO:0000256" key="1">
    <source>
        <dbReference type="ARBA" id="ARBA00006484"/>
    </source>
</evidence>
<dbReference type="Proteomes" id="UP000006028">
    <property type="component" value="Unassembled WGS sequence"/>
</dbReference>